<dbReference type="GO" id="GO:0051539">
    <property type="term" value="F:4 iron, 4 sulfur cluster binding"/>
    <property type="evidence" value="ECO:0007669"/>
    <property type="project" value="UniProtKB-KW"/>
</dbReference>
<protein>
    <recommendedName>
        <fullName evidence="5">Epoxyqueuosine reductase QueH</fullName>
        <ecNumber evidence="4">1.17.99.6</ecNumber>
    </recommendedName>
    <alternativeName>
        <fullName evidence="15">Queuosine biosynthesis protein QueH</fullName>
    </alternativeName>
</protein>
<keyword evidence="12" id="KW-0411">Iron-sulfur</keyword>
<sequence>MRSILDAGEDARLSGRKCRLLLHACCGPCCAGALPQLADAFEVTLFFHNPNILPKEEFIKRLDALKLLLTHFEGVGLIVPEQSEDEFLSAVRGMEDLPEGGDRCTVCFALRLSATAAYAAAHRDEFDAFATTLTVGPRKNAALINAVGEAAGRKYSVPYLASDFKKRDGYLTSVRLSKEYGIYRQHYCGCGLPGTR</sequence>
<evidence type="ECO:0000256" key="3">
    <source>
        <dbReference type="ARBA" id="ARBA00008207"/>
    </source>
</evidence>
<dbReference type="EMBL" id="DVOE01000018">
    <property type="protein sequence ID" value="HIU98491.1"/>
    <property type="molecule type" value="Genomic_DNA"/>
</dbReference>
<keyword evidence="11" id="KW-0408">Iron</keyword>
<evidence type="ECO:0000256" key="13">
    <source>
        <dbReference type="ARBA" id="ARBA00023157"/>
    </source>
</evidence>
<evidence type="ECO:0000256" key="12">
    <source>
        <dbReference type="ARBA" id="ARBA00023014"/>
    </source>
</evidence>
<dbReference type="AlphaFoldDB" id="A0A9D1N979"/>
<proteinExistence type="inferred from homology"/>
<evidence type="ECO:0000256" key="8">
    <source>
        <dbReference type="ARBA" id="ARBA00022723"/>
    </source>
</evidence>
<keyword evidence="6" id="KW-0004">4Fe-4S</keyword>
<name>A0A9D1N979_9FIRM</name>
<evidence type="ECO:0000256" key="10">
    <source>
        <dbReference type="ARBA" id="ARBA00023002"/>
    </source>
</evidence>
<reference evidence="17" key="2">
    <citation type="journal article" date="2021" name="PeerJ">
        <title>Extensive microbial diversity within the chicken gut microbiome revealed by metagenomics and culture.</title>
        <authorList>
            <person name="Gilroy R."/>
            <person name="Ravi A."/>
            <person name="Getino M."/>
            <person name="Pursley I."/>
            <person name="Horton D.L."/>
            <person name="Alikhan N.F."/>
            <person name="Baker D."/>
            <person name="Gharbi K."/>
            <person name="Hall N."/>
            <person name="Watson M."/>
            <person name="Adriaenssens E.M."/>
            <person name="Foster-Nyarko E."/>
            <person name="Jarju S."/>
            <person name="Secka A."/>
            <person name="Antonio M."/>
            <person name="Oren A."/>
            <person name="Chaudhuri R.R."/>
            <person name="La Ragione R."/>
            <person name="Hildebrand F."/>
            <person name="Pallen M.J."/>
        </authorList>
    </citation>
    <scope>NUCLEOTIDE SEQUENCE</scope>
    <source>
        <strain evidence="17">10406</strain>
    </source>
</reference>
<reference evidence="17" key="1">
    <citation type="submission" date="2020-10" db="EMBL/GenBank/DDBJ databases">
        <authorList>
            <person name="Gilroy R."/>
        </authorList>
    </citation>
    <scope>NUCLEOTIDE SEQUENCE</scope>
    <source>
        <strain evidence="17">10406</strain>
    </source>
</reference>
<comment type="similarity">
    <text evidence="3">Belongs to the QueH family.</text>
</comment>
<gene>
    <name evidence="17" type="ORF">IAC73_01435</name>
</gene>
<keyword evidence="13" id="KW-1015">Disulfide bond</keyword>
<evidence type="ECO:0000256" key="9">
    <source>
        <dbReference type="ARBA" id="ARBA00022785"/>
    </source>
</evidence>
<keyword evidence="7" id="KW-0819">tRNA processing</keyword>
<evidence type="ECO:0000256" key="15">
    <source>
        <dbReference type="ARBA" id="ARBA00031446"/>
    </source>
</evidence>
<keyword evidence="14" id="KW-0676">Redox-active center</keyword>
<dbReference type="Pfam" id="PF02677">
    <property type="entry name" value="QueH"/>
    <property type="match status" value="1"/>
</dbReference>
<evidence type="ECO:0000256" key="11">
    <source>
        <dbReference type="ARBA" id="ARBA00023004"/>
    </source>
</evidence>
<organism evidence="17 18">
    <name type="scientific">Candidatus Limadaptatus stercoripullorum</name>
    <dbReference type="NCBI Taxonomy" id="2840846"/>
    <lineage>
        <taxon>Bacteria</taxon>
        <taxon>Bacillati</taxon>
        <taxon>Bacillota</taxon>
        <taxon>Clostridia</taxon>
        <taxon>Eubacteriales</taxon>
        <taxon>Candidatus Limadaptatus</taxon>
    </lineage>
</organism>
<evidence type="ECO:0000313" key="17">
    <source>
        <dbReference type="EMBL" id="HIU98491.1"/>
    </source>
</evidence>
<comment type="pathway">
    <text evidence="2">tRNA modification; tRNA-queuosine biosynthesis.</text>
</comment>
<dbReference type="GO" id="GO:0052693">
    <property type="term" value="F:epoxyqueuosine reductase activity"/>
    <property type="evidence" value="ECO:0007669"/>
    <property type="project" value="UniProtKB-EC"/>
</dbReference>
<comment type="catalytic activity">
    <reaction evidence="16">
        <text>epoxyqueuosine(34) in tRNA + AH2 = queuosine(34) in tRNA + A + H2O</text>
        <dbReference type="Rhea" id="RHEA:32159"/>
        <dbReference type="Rhea" id="RHEA-COMP:18571"/>
        <dbReference type="Rhea" id="RHEA-COMP:18582"/>
        <dbReference type="ChEBI" id="CHEBI:13193"/>
        <dbReference type="ChEBI" id="CHEBI:15377"/>
        <dbReference type="ChEBI" id="CHEBI:17499"/>
        <dbReference type="ChEBI" id="CHEBI:194431"/>
        <dbReference type="ChEBI" id="CHEBI:194443"/>
        <dbReference type="EC" id="1.17.99.6"/>
    </reaction>
</comment>
<keyword evidence="8" id="KW-0479">Metal-binding</keyword>
<keyword evidence="10" id="KW-0560">Oxidoreductase</keyword>
<accession>A0A9D1N979</accession>
<comment type="caution">
    <text evidence="17">The sequence shown here is derived from an EMBL/GenBank/DDBJ whole genome shotgun (WGS) entry which is preliminary data.</text>
</comment>
<dbReference type="GO" id="GO:0008616">
    <property type="term" value="P:tRNA queuosine(34) biosynthetic process"/>
    <property type="evidence" value="ECO:0007669"/>
    <property type="project" value="UniProtKB-KW"/>
</dbReference>
<evidence type="ECO:0000256" key="2">
    <source>
        <dbReference type="ARBA" id="ARBA00004691"/>
    </source>
</evidence>
<dbReference type="PANTHER" id="PTHR36701">
    <property type="entry name" value="EPOXYQUEUOSINE REDUCTASE QUEH"/>
    <property type="match status" value="1"/>
</dbReference>
<comment type="function">
    <text evidence="1">Catalyzes the conversion of epoxyqueuosine (oQ) to queuosine (Q), which is a hypermodified base found in the wobble positions of tRNA(Asp), tRNA(Asn), tRNA(His) and tRNA(Tyr).</text>
</comment>
<dbReference type="Proteomes" id="UP000886857">
    <property type="component" value="Unassembled WGS sequence"/>
</dbReference>
<dbReference type="PANTHER" id="PTHR36701:SF1">
    <property type="entry name" value="EPOXYQUEUOSINE REDUCTASE QUEH"/>
    <property type="match status" value="1"/>
</dbReference>
<evidence type="ECO:0000313" key="18">
    <source>
        <dbReference type="Proteomes" id="UP000886857"/>
    </source>
</evidence>
<keyword evidence="9" id="KW-0671">Queuosine biosynthesis</keyword>
<evidence type="ECO:0000256" key="14">
    <source>
        <dbReference type="ARBA" id="ARBA00023284"/>
    </source>
</evidence>
<dbReference type="InterPro" id="IPR003828">
    <property type="entry name" value="QueH"/>
</dbReference>
<evidence type="ECO:0000256" key="1">
    <source>
        <dbReference type="ARBA" id="ARBA00002268"/>
    </source>
</evidence>
<evidence type="ECO:0000256" key="4">
    <source>
        <dbReference type="ARBA" id="ARBA00012622"/>
    </source>
</evidence>
<dbReference type="GO" id="GO:0046872">
    <property type="term" value="F:metal ion binding"/>
    <property type="evidence" value="ECO:0007669"/>
    <property type="project" value="UniProtKB-KW"/>
</dbReference>
<evidence type="ECO:0000256" key="6">
    <source>
        <dbReference type="ARBA" id="ARBA00022485"/>
    </source>
</evidence>
<evidence type="ECO:0000256" key="5">
    <source>
        <dbReference type="ARBA" id="ARBA00016895"/>
    </source>
</evidence>
<dbReference type="EC" id="1.17.99.6" evidence="4"/>
<evidence type="ECO:0000256" key="7">
    <source>
        <dbReference type="ARBA" id="ARBA00022694"/>
    </source>
</evidence>
<evidence type="ECO:0000256" key="16">
    <source>
        <dbReference type="ARBA" id="ARBA00047415"/>
    </source>
</evidence>